<gene>
    <name evidence="1" type="ORF">DFP72DRAFT_1050366</name>
</gene>
<evidence type="ECO:0008006" key="3">
    <source>
        <dbReference type="Google" id="ProtNLM"/>
    </source>
</evidence>
<evidence type="ECO:0000313" key="2">
    <source>
        <dbReference type="Proteomes" id="UP000521943"/>
    </source>
</evidence>
<comment type="caution">
    <text evidence="1">The sequence shown here is derived from an EMBL/GenBank/DDBJ whole genome shotgun (WGS) entry which is preliminary data.</text>
</comment>
<reference evidence="1 2" key="1">
    <citation type="submission" date="2020-07" db="EMBL/GenBank/DDBJ databases">
        <title>Comparative genomics of pyrophilous fungi reveals a link between fire events and developmental genes.</title>
        <authorList>
            <consortium name="DOE Joint Genome Institute"/>
            <person name="Steindorff A.S."/>
            <person name="Carver A."/>
            <person name="Calhoun S."/>
            <person name="Stillman K."/>
            <person name="Liu H."/>
            <person name="Lipzen A."/>
            <person name="Pangilinan J."/>
            <person name="Labutti K."/>
            <person name="Bruns T.D."/>
            <person name="Grigoriev I.V."/>
        </authorList>
    </citation>
    <scope>NUCLEOTIDE SEQUENCE [LARGE SCALE GENOMIC DNA]</scope>
    <source>
        <strain evidence="1 2">CBS 144469</strain>
    </source>
</reference>
<dbReference type="AlphaFoldDB" id="A0A8H6HJZ8"/>
<name>A0A8H6HJZ8_9AGAR</name>
<accession>A0A8H6HJZ8</accession>
<protein>
    <recommendedName>
        <fullName evidence="3">F-box domain-containing protein</fullName>
    </recommendedName>
</protein>
<dbReference type="SUPFAM" id="SSF52047">
    <property type="entry name" value="RNI-like"/>
    <property type="match status" value="1"/>
</dbReference>
<keyword evidence="2" id="KW-1185">Reference proteome</keyword>
<evidence type="ECO:0000313" key="1">
    <source>
        <dbReference type="EMBL" id="KAF6747188.1"/>
    </source>
</evidence>
<proteinExistence type="predicted"/>
<sequence length="404" mass="45045">MSSISHLPVELTNRIPQEIFDSIITNAGHSVLKQCSLVSHPWASTSRKCLFSYVVLFQSFTNYLATHPDASTRILSCVQHALLDRYIDATDGNLPVIVAKMTNLRILTFCGCAPELVGLFGGREETARNVREIRMIALGPFPSFTSIRSSLCLYSGLQTLLINGTSWNSTANSEGASGEPYPEVYHGATLPCGLKSVTVEKCIDPRNILEWLSRAHITVQALTLLDARRNHVDHLRRFTCVSKLTLGRFRPLRPPFPSFEGTLSECTNLKELVISQVIDLSVRGTLWAGSSCLQLSELLRSVASPLHRLALSFSWIDEPDLDRMDWDTLNSLLETSPFYAELEEIHIPVSGSGTILTRARAEAGVRARLTGLLLATTLSFDYDDYRLRCTRAAPFVRHRLQHIF</sequence>
<organism evidence="1 2">
    <name type="scientific">Ephemerocybe angulata</name>
    <dbReference type="NCBI Taxonomy" id="980116"/>
    <lineage>
        <taxon>Eukaryota</taxon>
        <taxon>Fungi</taxon>
        <taxon>Dikarya</taxon>
        <taxon>Basidiomycota</taxon>
        <taxon>Agaricomycotina</taxon>
        <taxon>Agaricomycetes</taxon>
        <taxon>Agaricomycetidae</taxon>
        <taxon>Agaricales</taxon>
        <taxon>Agaricineae</taxon>
        <taxon>Psathyrellaceae</taxon>
        <taxon>Ephemerocybe</taxon>
    </lineage>
</organism>
<dbReference type="Proteomes" id="UP000521943">
    <property type="component" value="Unassembled WGS sequence"/>
</dbReference>
<dbReference type="EMBL" id="JACGCI010000084">
    <property type="protein sequence ID" value="KAF6747188.1"/>
    <property type="molecule type" value="Genomic_DNA"/>
</dbReference>